<name>A0ABR6BQ46_9PSEU</name>
<keyword evidence="2" id="KW-1185">Reference proteome</keyword>
<dbReference type="RefSeq" id="WP_025353919.1">
    <property type="nucleotide sequence ID" value="NZ_BAAABQ010000022.1"/>
</dbReference>
<gene>
    <name evidence="1" type="ORF">BC739_006201</name>
</gene>
<accession>A0ABR6BQ46</accession>
<dbReference type="EMBL" id="JACJID010000005">
    <property type="protein sequence ID" value="MBA8928983.1"/>
    <property type="molecule type" value="Genomic_DNA"/>
</dbReference>
<evidence type="ECO:0000313" key="1">
    <source>
        <dbReference type="EMBL" id="MBA8928983.1"/>
    </source>
</evidence>
<evidence type="ECO:0008006" key="3">
    <source>
        <dbReference type="Google" id="ProtNLM"/>
    </source>
</evidence>
<organism evidence="1 2">
    <name type="scientific">Kutzneria viridogrisea</name>
    <dbReference type="NCBI Taxonomy" id="47990"/>
    <lineage>
        <taxon>Bacteria</taxon>
        <taxon>Bacillati</taxon>
        <taxon>Actinomycetota</taxon>
        <taxon>Actinomycetes</taxon>
        <taxon>Pseudonocardiales</taxon>
        <taxon>Pseudonocardiaceae</taxon>
        <taxon>Kutzneria</taxon>
    </lineage>
</organism>
<reference evidence="1 2" key="1">
    <citation type="submission" date="2020-08" db="EMBL/GenBank/DDBJ databases">
        <title>Genomic Encyclopedia of Archaeal and Bacterial Type Strains, Phase II (KMG-II): from individual species to whole genera.</title>
        <authorList>
            <person name="Goeker M."/>
        </authorList>
    </citation>
    <scope>NUCLEOTIDE SEQUENCE [LARGE SCALE GENOMIC DNA]</scope>
    <source>
        <strain evidence="1 2">DSM 43850</strain>
    </source>
</reference>
<proteinExistence type="predicted"/>
<sequence>MPEHESAQKRRAHDAACDYAHLAGWRLVPGATWDGARYTRGHAALPATELEPLFSKPTNNFRRVNAWWNVAPYAVLAPTGEQFDVISAPLVLGVAATRTGPLLRSIAPVSLSPERMRFLVTPGVPLHPELPGVELISTGSFTPLPPTRVPGGALTWWISPKWTDWRPGDPLAVQAALWEAAQSWGALQCSPS</sequence>
<protein>
    <recommendedName>
        <fullName evidence="3">DNA primase/polymerase bifunctional N-terminal domain-containing protein</fullName>
    </recommendedName>
</protein>
<dbReference type="Proteomes" id="UP000517916">
    <property type="component" value="Unassembled WGS sequence"/>
</dbReference>
<comment type="caution">
    <text evidence="1">The sequence shown here is derived from an EMBL/GenBank/DDBJ whole genome shotgun (WGS) entry which is preliminary data.</text>
</comment>
<evidence type="ECO:0000313" key="2">
    <source>
        <dbReference type="Proteomes" id="UP000517916"/>
    </source>
</evidence>